<accession>A0A7S1B043</accession>
<protein>
    <submittedName>
        <fullName evidence="1">Uncharacterized protein</fullName>
    </submittedName>
</protein>
<gene>
    <name evidence="1" type="ORF">NSCI0253_LOCUS44729</name>
</gene>
<evidence type="ECO:0000313" key="1">
    <source>
        <dbReference type="EMBL" id="CAD8870372.1"/>
    </source>
</evidence>
<proteinExistence type="predicted"/>
<dbReference type="EMBL" id="HBFQ01063206">
    <property type="protein sequence ID" value="CAD8870372.1"/>
    <property type="molecule type" value="Transcribed_RNA"/>
</dbReference>
<name>A0A7S1B043_NOCSC</name>
<sequence length="399" mass="43695">MTRHAPGQAMVSDDVIGNPGTSALAPLSRVHTLSLCGHLQEQLDAMQRKFECLQHDFKRVDSSVTTFGCTFDQHTALIQALQGQGTASGAAVDNLRNVLGRLDAKMQRVIMAHDTHHETIVGLREGQATSNTTVTKIIQDLSHMAQAFNSLQDTLAKNTNNDVDMLRADVQKMKLLLDRSAQDSRVLHAAVSAHDEEMKSSKGTVCMNREATARHGQYIQQLQQRLGETMGGLKETRDALHKDTRESATVREEVRDTKISLSDADGRLKKLSGQVGRLEMSLENAIQDLAKTRSQLHLVSSVSDSTSYGLQATAATVGHLAQSHDVANQNHHALAQQMIDTAAVANHTRRALKITNALVLPDVNSDTRGHLSARDPMIPKQGVAKKMDPLLHRLIFKDT</sequence>
<reference evidence="1" key="1">
    <citation type="submission" date="2021-01" db="EMBL/GenBank/DDBJ databases">
        <authorList>
            <person name="Corre E."/>
            <person name="Pelletier E."/>
            <person name="Niang G."/>
            <person name="Scheremetjew M."/>
            <person name="Finn R."/>
            <person name="Kale V."/>
            <person name="Holt S."/>
            <person name="Cochrane G."/>
            <person name="Meng A."/>
            <person name="Brown T."/>
            <person name="Cohen L."/>
        </authorList>
    </citation>
    <scope>NUCLEOTIDE SEQUENCE</scope>
</reference>
<organism evidence="1">
    <name type="scientific">Noctiluca scintillans</name>
    <name type="common">Sea sparkle</name>
    <name type="synonym">Red tide dinoflagellate</name>
    <dbReference type="NCBI Taxonomy" id="2966"/>
    <lineage>
        <taxon>Eukaryota</taxon>
        <taxon>Sar</taxon>
        <taxon>Alveolata</taxon>
        <taxon>Dinophyceae</taxon>
        <taxon>Noctilucales</taxon>
        <taxon>Noctilucaceae</taxon>
        <taxon>Noctiluca</taxon>
    </lineage>
</organism>
<dbReference type="AlphaFoldDB" id="A0A7S1B043"/>